<dbReference type="EMBL" id="SRLN01000012">
    <property type="protein sequence ID" value="KAB0240397.1"/>
    <property type="molecule type" value="Genomic_DNA"/>
</dbReference>
<keyword evidence="1" id="KW-1133">Transmembrane helix</keyword>
<dbReference type="Pfam" id="PF12159">
    <property type="entry name" value="DUF3593"/>
    <property type="match status" value="1"/>
</dbReference>
<dbReference type="InterPro" id="IPR021995">
    <property type="entry name" value="DUF3593"/>
</dbReference>
<feature type="transmembrane region" description="Helical" evidence="1">
    <location>
        <begin position="72"/>
        <end position="91"/>
    </location>
</feature>
<feature type="transmembrane region" description="Helical" evidence="1">
    <location>
        <begin position="6"/>
        <end position="23"/>
    </location>
</feature>
<dbReference type="Proteomes" id="UP000325636">
    <property type="component" value="Unassembled WGS sequence"/>
</dbReference>
<evidence type="ECO:0000313" key="3">
    <source>
        <dbReference type="Proteomes" id="UP000325636"/>
    </source>
</evidence>
<evidence type="ECO:0000256" key="1">
    <source>
        <dbReference type="SAM" id="Phobius"/>
    </source>
</evidence>
<proteinExistence type="predicted"/>
<keyword evidence="1" id="KW-0812">Transmembrane</keyword>
<dbReference type="RefSeq" id="WP_150975865.1">
    <property type="nucleotide sequence ID" value="NZ_SRLN01000012.1"/>
</dbReference>
<reference evidence="3" key="1">
    <citation type="submission" date="2019-04" db="EMBL/GenBank/DDBJ databases">
        <title>Microviridin 1777: A Toxic Chymotrypsin Inhibitor Discovered by a Metabologenomic Approach.</title>
        <authorList>
            <person name="Sieber S."/>
            <person name="Grendelmeier S.M."/>
            <person name="Harris L.A."/>
            <person name="Mitchell D.A."/>
            <person name="Gademann K."/>
        </authorList>
    </citation>
    <scope>NUCLEOTIDE SEQUENCE [LARGE SCALE GENOMIC DNA]</scope>
    <source>
        <strain evidence="3">EAWAG127a</strain>
    </source>
</reference>
<accession>A0A5J5LRZ9</accession>
<gene>
    <name evidence="2" type="ORF">EZJ55_07165</name>
</gene>
<organism evidence="2 3">
    <name type="scientific">Microcystis aeruginosa EAWAG127a</name>
    <dbReference type="NCBI Taxonomy" id="2529855"/>
    <lineage>
        <taxon>Bacteria</taxon>
        <taxon>Bacillati</taxon>
        <taxon>Cyanobacteriota</taxon>
        <taxon>Cyanophyceae</taxon>
        <taxon>Oscillatoriophycideae</taxon>
        <taxon>Chroococcales</taxon>
        <taxon>Microcystaceae</taxon>
        <taxon>Microcystis</taxon>
    </lineage>
</organism>
<comment type="caution">
    <text evidence="2">The sequence shown here is derived from an EMBL/GenBank/DDBJ whole genome shotgun (WGS) entry which is preliminary data.</text>
</comment>
<keyword evidence="1" id="KW-0472">Membrane</keyword>
<protein>
    <submittedName>
        <fullName evidence="2">DUF3593 domain-containing protein</fullName>
    </submittedName>
</protein>
<sequence>MNKESLFAISLFPYLGFLWFVTRSGKMPRLALIGFYVLLIFVFITIPAGIYAKIHYGQELANVDWLHGSAELFLTLSNILVVLGFRQAILAKKETEKGEQGTGSSEQG</sequence>
<dbReference type="AlphaFoldDB" id="A0A5J5LRZ9"/>
<name>A0A5J5LRZ9_MICAE</name>
<evidence type="ECO:0000313" key="2">
    <source>
        <dbReference type="EMBL" id="KAB0240397.1"/>
    </source>
</evidence>
<dbReference type="PANTHER" id="PTHR35473:SF3">
    <property type="entry name" value="1-ACYL-SN-GLYCEROL-3-PHOSPHATE ACYLTRANSFERASE"/>
    <property type="match status" value="1"/>
</dbReference>
<dbReference type="PANTHER" id="PTHR35473">
    <property type="entry name" value="1-ACYL-SN-GLYCEROL-3-PHOSPHATE ACYLTRANSFERASE"/>
    <property type="match status" value="1"/>
</dbReference>
<feature type="transmembrane region" description="Helical" evidence="1">
    <location>
        <begin position="30"/>
        <end position="52"/>
    </location>
</feature>